<name>A0A7C1FG34_9CHLR</name>
<evidence type="ECO:0000259" key="1">
    <source>
        <dbReference type="PROSITE" id="PS51704"/>
    </source>
</evidence>
<dbReference type="Pfam" id="PF03009">
    <property type="entry name" value="GDPD"/>
    <property type="match status" value="1"/>
</dbReference>
<reference evidence="2" key="1">
    <citation type="journal article" date="2020" name="mSystems">
        <title>Genome- and Community-Level Interaction Insights into Carbon Utilization and Element Cycling Functions of Hydrothermarchaeota in Hydrothermal Sediment.</title>
        <authorList>
            <person name="Zhou Z."/>
            <person name="Liu Y."/>
            <person name="Xu W."/>
            <person name="Pan J."/>
            <person name="Luo Z.H."/>
            <person name="Li M."/>
        </authorList>
    </citation>
    <scope>NUCLEOTIDE SEQUENCE [LARGE SCALE GENOMIC DNA]</scope>
    <source>
        <strain evidence="2">SpSt-289</strain>
    </source>
</reference>
<dbReference type="Gene3D" id="3.20.20.190">
    <property type="entry name" value="Phosphatidylinositol (PI) phosphodiesterase"/>
    <property type="match status" value="1"/>
</dbReference>
<comment type="caution">
    <text evidence="2">The sequence shown here is derived from an EMBL/GenBank/DDBJ whole genome shotgun (WGS) entry which is preliminary data.</text>
</comment>
<sequence>MCIRHTNLSFPSSFPLGNLNLGFAFLQRQYTQKINNLITFRSIACSKSLTSRRYSLSRMYRAPSRLQVIAHRGFSGLYPENTLIAIDAAIRLGVDMVEVDVRLSRDGVPVLLHDASLESTTNGRGKVYEQDVDALSRLDAGGWKSPCFQGERIPTLAEALRLARDRVALNLDLKTADAIVPTIVLVRQFDMLNQVVLSGLRPCHVRWVRRLEPRIHVLLNGHGVLESLMRVMSARCAFALTLWQARRSAALGLNVSHRYLAQPLIDQARAHNLSVWTWTIDDPMRARALAQLGVAAITSNWPDRILPLARAGGRYSNCEAVF</sequence>
<dbReference type="PANTHER" id="PTHR46211:SF14">
    <property type="entry name" value="GLYCEROPHOSPHODIESTER PHOSPHODIESTERASE"/>
    <property type="match status" value="1"/>
</dbReference>
<dbReference type="GO" id="GO:0008081">
    <property type="term" value="F:phosphoric diester hydrolase activity"/>
    <property type="evidence" value="ECO:0007669"/>
    <property type="project" value="InterPro"/>
</dbReference>
<dbReference type="SUPFAM" id="SSF51695">
    <property type="entry name" value="PLC-like phosphodiesterases"/>
    <property type="match status" value="1"/>
</dbReference>
<accession>A0A7C1FG34</accession>
<dbReference type="InterPro" id="IPR017946">
    <property type="entry name" value="PLC-like_Pdiesterase_TIM-brl"/>
</dbReference>
<dbReference type="AlphaFoldDB" id="A0A7C1FG34"/>
<protein>
    <recommendedName>
        <fullName evidence="1">GP-PDE domain-containing protein</fullName>
    </recommendedName>
</protein>
<feature type="domain" description="GP-PDE" evidence="1">
    <location>
        <begin position="66"/>
        <end position="309"/>
    </location>
</feature>
<dbReference type="PROSITE" id="PS51704">
    <property type="entry name" value="GP_PDE"/>
    <property type="match status" value="1"/>
</dbReference>
<dbReference type="GO" id="GO:0006629">
    <property type="term" value="P:lipid metabolic process"/>
    <property type="evidence" value="ECO:0007669"/>
    <property type="project" value="InterPro"/>
</dbReference>
<organism evidence="2">
    <name type="scientific">Caldilinea aerophila</name>
    <dbReference type="NCBI Taxonomy" id="133453"/>
    <lineage>
        <taxon>Bacteria</taxon>
        <taxon>Bacillati</taxon>
        <taxon>Chloroflexota</taxon>
        <taxon>Caldilineae</taxon>
        <taxon>Caldilineales</taxon>
        <taxon>Caldilineaceae</taxon>
        <taxon>Caldilinea</taxon>
    </lineage>
</organism>
<dbReference type="EMBL" id="DSMG01000102">
    <property type="protein sequence ID" value="HDX31899.1"/>
    <property type="molecule type" value="Genomic_DNA"/>
</dbReference>
<dbReference type="InterPro" id="IPR030395">
    <property type="entry name" value="GP_PDE_dom"/>
</dbReference>
<dbReference type="PANTHER" id="PTHR46211">
    <property type="entry name" value="GLYCEROPHOSPHORYL DIESTER PHOSPHODIESTERASE"/>
    <property type="match status" value="1"/>
</dbReference>
<evidence type="ECO:0000313" key="2">
    <source>
        <dbReference type="EMBL" id="HDX31899.1"/>
    </source>
</evidence>
<proteinExistence type="predicted"/>
<gene>
    <name evidence="2" type="ORF">ENQ20_10475</name>
</gene>